<evidence type="ECO:0000313" key="3">
    <source>
        <dbReference type="Proteomes" id="UP000019277"/>
    </source>
</evidence>
<dbReference type="eggNOG" id="COG3903">
    <property type="taxonomic scope" value="Bacteria"/>
</dbReference>
<gene>
    <name evidence="2" type="ORF">UO65_3319</name>
</gene>
<dbReference type="PROSITE" id="PS50043">
    <property type="entry name" value="HTH_LUXR_2"/>
    <property type="match status" value="1"/>
</dbReference>
<protein>
    <recommendedName>
        <fullName evidence="1">HTH luxR-type domain-containing protein</fullName>
    </recommendedName>
</protein>
<dbReference type="AlphaFoldDB" id="W7IX36"/>
<dbReference type="PANTHER" id="PTHR47691:SF3">
    <property type="entry name" value="HTH-TYPE TRANSCRIPTIONAL REGULATOR RV0890C-RELATED"/>
    <property type="match status" value="1"/>
</dbReference>
<dbReference type="CDD" id="cd06170">
    <property type="entry name" value="LuxR_C_like"/>
    <property type="match status" value="1"/>
</dbReference>
<proteinExistence type="predicted"/>
<organism evidence="2 3">
    <name type="scientific">Actinokineospora spheciospongiae</name>
    <dbReference type="NCBI Taxonomy" id="909613"/>
    <lineage>
        <taxon>Bacteria</taxon>
        <taxon>Bacillati</taxon>
        <taxon>Actinomycetota</taxon>
        <taxon>Actinomycetes</taxon>
        <taxon>Pseudonocardiales</taxon>
        <taxon>Pseudonocardiaceae</taxon>
        <taxon>Actinokineospora</taxon>
    </lineage>
</organism>
<dbReference type="InterPro" id="IPR011990">
    <property type="entry name" value="TPR-like_helical_dom_sf"/>
</dbReference>
<dbReference type="SUPFAM" id="SSF46894">
    <property type="entry name" value="C-terminal effector domain of the bipartite response regulators"/>
    <property type="match status" value="1"/>
</dbReference>
<reference evidence="2 3" key="1">
    <citation type="journal article" date="2014" name="Genome Announc.">
        <title>Draft Genome Sequence of the Antitrypanosomally Active Sponge-Associated Bacterium Actinokineospora sp. Strain EG49.</title>
        <authorList>
            <person name="Harjes J."/>
            <person name="Ryu T."/>
            <person name="Abdelmohsen U.R."/>
            <person name="Moitinho-Silva L."/>
            <person name="Horn H."/>
            <person name="Ravasi T."/>
            <person name="Hentschel U."/>
        </authorList>
    </citation>
    <scope>NUCLEOTIDE SEQUENCE [LARGE SCALE GENOMIC DNA]</scope>
    <source>
        <strain evidence="2 3">EG49</strain>
    </source>
</reference>
<dbReference type="InterPro" id="IPR049945">
    <property type="entry name" value="AAA_22"/>
</dbReference>
<dbReference type="Gene3D" id="1.10.10.10">
    <property type="entry name" value="Winged helix-like DNA-binding domain superfamily/Winged helix DNA-binding domain"/>
    <property type="match status" value="1"/>
</dbReference>
<dbReference type="PRINTS" id="PR00038">
    <property type="entry name" value="HTHLUXR"/>
</dbReference>
<sequence length="761" mass="82326">METMSDPARCPLPPEPTTYVGRGAEIDAAARLLTRSPLVTLTGPGGVGKTRLALRVADRARAAFPDGAVFVGLAELREPELLVNTVADHLGLGSRSAKPPIELLVEQLAGSRLLLVLDNCEHLVQACAEVVHALLRSCPELAVLATSRQSLGVVGERVLPVGPLPVDGDAVALFTDRATAVVPSFTVDGGNRDDVVRLCRALEGLPLAIELAAVRLRSLSVRQLADRLDGRMTLLSDNRGRLPDRHGTIAALIGWSHELCTDRERLLWARASVFAGTFDLDAAELVCAGPGLAAADVLDVVDSLVDKSVLLRGEHAGTVRYRMLEMLRHHGEERARAAGEHDRLRRAHRDWCLGLTARFAEDWFGPRQPEWVERFRLEQPNLRAALDFCRADPAEAVVGLGMVHAVKELWVAHGLNTEGRIWLDKLSAVAPPDAPVRGSASWMYAFLALVQNDIPAYERALADAARSTDETTLAYVDHVHGYQALIDADFPTATDLFDAAAKSFTTLGDEGGRVWATLNHGLALMLDGHLDEGRRVLRESEAACAAHQEVFWRSWALWSRGAGEYVRGDLTTAADLIRELLRLQAHLTDRVLTAFSLTVLAGCATHLSDPRRAARLMGAASTVWRSVGASPTRYPSFTGPIERDTNLVIAAIGPEAAVAEFTAGAALSTREAVAHALDEHERATPPLAVLTPRETEIAALVAEGLTNRQIAERLVIAIRTADTHVEHILTKLDFNTRAQIAAWFVRSGHPGTRGPGAPPPR</sequence>
<dbReference type="GO" id="GO:0003677">
    <property type="term" value="F:DNA binding"/>
    <property type="evidence" value="ECO:0007669"/>
    <property type="project" value="InterPro"/>
</dbReference>
<dbReference type="Proteomes" id="UP000019277">
    <property type="component" value="Unassembled WGS sequence"/>
</dbReference>
<dbReference type="Pfam" id="PF13401">
    <property type="entry name" value="AAA_22"/>
    <property type="match status" value="1"/>
</dbReference>
<dbReference type="SUPFAM" id="SSF48452">
    <property type="entry name" value="TPR-like"/>
    <property type="match status" value="1"/>
</dbReference>
<dbReference type="eggNOG" id="COG2197">
    <property type="taxonomic scope" value="Bacteria"/>
</dbReference>
<dbReference type="GO" id="GO:0016887">
    <property type="term" value="F:ATP hydrolysis activity"/>
    <property type="evidence" value="ECO:0007669"/>
    <property type="project" value="InterPro"/>
</dbReference>
<dbReference type="InterPro" id="IPR027417">
    <property type="entry name" value="P-loop_NTPase"/>
</dbReference>
<dbReference type="Gene3D" id="3.40.50.300">
    <property type="entry name" value="P-loop containing nucleotide triphosphate hydrolases"/>
    <property type="match status" value="1"/>
</dbReference>
<dbReference type="GO" id="GO:0006355">
    <property type="term" value="P:regulation of DNA-templated transcription"/>
    <property type="evidence" value="ECO:0007669"/>
    <property type="project" value="InterPro"/>
</dbReference>
<evidence type="ECO:0000313" key="2">
    <source>
        <dbReference type="EMBL" id="EWC61382.1"/>
    </source>
</evidence>
<dbReference type="EMBL" id="AYXG01000113">
    <property type="protein sequence ID" value="EWC61382.1"/>
    <property type="molecule type" value="Genomic_DNA"/>
</dbReference>
<dbReference type="InterPro" id="IPR016032">
    <property type="entry name" value="Sig_transdc_resp-reg_C-effctor"/>
</dbReference>
<evidence type="ECO:0000259" key="1">
    <source>
        <dbReference type="PROSITE" id="PS50043"/>
    </source>
</evidence>
<dbReference type="InterPro" id="IPR000792">
    <property type="entry name" value="Tscrpt_reg_LuxR_C"/>
</dbReference>
<dbReference type="PRINTS" id="PR00364">
    <property type="entry name" value="DISEASERSIST"/>
</dbReference>
<dbReference type="InterPro" id="IPR036388">
    <property type="entry name" value="WH-like_DNA-bd_sf"/>
</dbReference>
<dbReference type="PATRIC" id="fig|909613.9.peg.3320"/>
<dbReference type="SMART" id="SM00421">
    <property type="entry name" value="HTH_LUXR"/>
    <property type="match status" value="1"/>
</dbReference>
<dbReference type="STRING" id="909613.UO65_3319"/>
<feature type="domain" description="HTH luxR-type" evidence="1">
    <location>
        <begin position="683"/>
        <end position="748"/>
    </location>
</feature>
<dbReference type="Gene3D" id="1.25.40.10">
    <property type="entry name" value="Tetratricopeptide repeat domain"/>
    <property type="match status" value="1"/>
</dbReference>
<dbReference type="PANTHER" id="PTHR47691">
    <property type="entry name" value="REGULATOR-RELATED"/>
    <property type="match status" value="1"/>
</dbReference>
<dbReference type="SUPFAM" id="SSF52540">
    <property type="entry name" value="P-loop containing nucleoside triphosphate hydrolases"/>
    <property type="match status" value="1"/>
</dbReference>
<keyword evidence="3" id="KW-1185">Reference proteome</keyword>
<accession>W7IX36</accession>
<dbReference type="Pfam" id="PF00196">
    <property type="entry name" value="GerE"/>
    <property type="match status" value="1"/>
</dbReference>
<name>W7IX36_9PSEU</name>
<comment type="caution">
    <text evidence="2">The sequence shown here is derived from an EMBL/GenBank/DDBJ whole genome shotgun (WGS) entry which is preliminary data.</text>
</comment>